<keyword evidence="3 7" id="KW-0812">Transmembrane</keyword>
<keyword evidence="9" id="KW-1185">Reference proteome</keyword>
<feature type="region of interest" description="Disordered" evidence="6">
    <location>
        <begin position="144"/>
        <end position="164"/>
    </location>
</feature>
<dbReference type="EMBL" id="GG738870">
    <property type="protein sequence ID" value="EFC44068.1"/>
    <property type="molecule type" value="Genomic_DNA"/>
</dbReference>
<comment type="subcellular location">
    <subcellularLocation>
        <location evidence="1">Membrane</location>
        <topology evidence="1">Multi-pass membrane protein</topology>
    </subcellularLocation>
</comment>
<dbReference type="SUPFAM" id="SSF103481">
    <property type="entry name" value="Multidrug resistance efflux transporter EmrE"/>
    <property type="match status" value="1"/>
</dbReference>
<dbReference type="eggNOG" id="ENOG502S3ZM">
    <property type="taxonomic scope" value="Eukaryota"/>
</dbReference>
<dbReference type="InterPro" id="IPR010651">
    <property type="entry name" value="Sugar_transport"/>
</dbReference>
<sequence>MTHFSILTWGTFVLPMKVKWVRNVEFDPIVFQFYFSLVVGLMSLIVLAWNEFKWSWWAVAGSGIWVPSSLFSIVAVEYLGAAVAQSTWAGCVIITNFIWGVTLFQSKIGNIYLTVFGLVIMIIGIFGTATCSKWNNPEPVAEKQSETSINASVEESGQENNTETTPLYQQENSTNQQENISSDVPIYPSVNDPTLYSELSEIESTIGVYETKSQKFIKILKNSKRYFIGLVASVLCGITGGSMFVPSRLDEDTGLVYMVAFGIGSFVITTAILIVYYVYYLIRFKKRVPFHLKLSIFPALTAFLWQTGNFFAYYVSVSPLGLTIGMPLTETAMVITGICGLVFFRELRGWKAILQFFISVLVLLVPGCILLALFGKTTEIPTN</sequence>
<evidence type="ECO:0000313" key="9">
    <source>
        <dbReference type="Proteomes" id="UP000006671"/>
    </source>
</evidence>
<feature type="transmembrane region" description="Helical" evidence="7">
    <location>
        <begin position="294"/>
        <end position="314"/>
    </location>
</feature>
<feature type="transmembrane region" description="Helical" evidence="7">
    <location>
        <begin position="111"/>
        <end position="129"/>
    </location>
</feature>
<name>D2VGI0_NAEGR</name>
<dbReference type="OMA" id="ILTWGTF"/>
<proteinExistence type="inferred from homology"/>
<protein>
    <submittedName>
        <fullName evidence="8">Predicted protein</fullName>
    </submittedName>
</protein>
<evidence type="ECO:0000256" key="2">
    <source>
        <dbReference type="ARBA" id="ARBA00005731"/>
    </source>
</evidence>
<dbReference type="PANTHER" id="PTHR16119:SF17">
    <property type="entry name" value="TRANSMEMBRANE PROTEIN 144"/>
    <property type="match status" value="1"/>
</dbReference>
<evidence type="ECO:0000256" key="7">
    <source>
        <dbReference type="SAM" id="Phobius"/>
    </source>
</evidence>
<dbReference type="VEuPathDB" id="AmoebaDB:NAEGRDRAFT_67986"/>
<feature type="transmembrane region" description="Helical" evidence="7">
    <location>
        <begin position="226"/>
        <end position="245"/>
    </location>
</feature>
<evidence type="ECO:0000256" key="4">
    <source>
        <dbReference type="ARBA" id="ARBA00022989"/>
    </source>
</evidence>
<evidence type="ECO:0000256" key="5">
    <source>
        <dbReference type="ARBA" id="ARBA00023136"/>
    </source>
</evidence>
<evidence type="ECO:0000256" key="1">
    <source>
        <dbReference type="ARBA" id="ARBA00004141"/>
    </source>
</evidence>
<dbReference type="KEGG" id="ngr:NAEGRDRAFT_67986"/>
<organism evidence="9">
    <name type="scientific">Naegleria gruberi</name>
    <name type="common">Amoeba</name>
    <dbReference type="NCBI Taxonomy" id="5762"/>
    <lineage>
        <taxon>Eukaryota</taxon>
        <taxon>Discoba</taxon>
        <taxon>Heterolobosea</taxon>
        <taxon>Tetramitia</taxon>
        <taxon>Eutetramitia</taxon>
        <taxon>Vahlkampfiidae</taxon>
        <taxon>Naegleria</taxon>
    </lineage>
</organism>
<dbReference type="AlphaFoldDB" id="D2VGI0"/>
<gene>
    <name evidence="8" type="ORF">NAEGRDRAFT_67986</name>
</gene>
<dbReference type="Proteomes" id="UP000006671">
    <property type="component" value="Unassembled WGS sequence"/>
</dbReference>
<dbReference type="GO" id="GO:0016020">
    <property type="term" value="C:membrane"/>
    <property type="evidence" value="ECO:0007669"/>
    <property type="project" value="UniProtKB-SubCell"/>
</dbReference>
<keyword evidence="4 7" id="KW-1133">Transmembrane helix</keyword>
<accession>D2VGI0</accession>
<dbReference type="STRING" id="5762.D2VGI0"/>
<dbReference type="RefSeq" id="XP_002676812.1">
    <property type="nucleotide sequence ID" value="XM_002676766.1"/>
</dbReference>
<feature type="transmembrane region" description="Helical" evidence="7">
    <location>
        <begin position="88"/>
        <end position="105"/>
    </location>
</feature>
<evidence type="ECO:0000256" key="3">
    <source>
        <dbReference type="ARBA" id="ARBA00022692"/>
    </source>
</evidence>
<feature type="transmembrane region" description="Helical" evidence="7">
    <location>
        <begin position="356"/>
        <end position="375"/>
    </location>
</feature>
<feature type="transmembrane region" description="Helical" evidence="7">
    <location>
        <begin position="29"/>
        <end position="49"/>
    </location>
</feature>
<feature type="transmembrane region" description="Helical" evidence="7">
    <location>
        <begin position="320"/>
        <end position="344"/>
    </location>
</feature>
<dbReference type="InParanoid" id="D2VGI0"/>
<dbReference type="PANTHER" id="PTHR16119">
    <property type="entry name" value="TRANSMEMBRANE PROTEIN 144"/>
    <property type="match status" value="1"/>
</dbReference>
<feature type="transmembrane region" description="Helical" evidence="7">
    <location>
        <begin position="55"/>
        <end position="76"/>
    </location>
</feature>
<feature type="compositionally biased region" description="Polar residues" evidence="6">
    <location>
        <begin position="146"/>
        <end position="164"/>
    </location>
</feature>
<reference evidence="8 9" key="1">
    <citation type="journal article" date="2010" name="Cell">
        <title>The genome of Naegleria gruberi illuminates early eukaryotic versatility.</title>
        <authorList>
            <person name="Fritz-Laylin L.K."/>
            <person name="Prochnik S.E."/>
            <person name="Ginger M.L."/>
            <person name="Dacks J.B."/>
            <person name="Carpenter M.L."/>
            <person name="Field M.C."/>
            <person name="Kuo A."/>
            <person name="Paredez A."/>
            <person name="Chapman J."/>
            <person name="Pham J."/>
            <person name="Shu S."/>
            <person name="Neupane R."/>
            <person name="Cipriano M."/>
            <person name="Mancuso J."/>
            <person name="Tu H."/>
            <person name="Salamov A."/>
            <person name="Lindquist E."/>
            <person name="Shapiro H."/>
            <person name="Lucas S."/>
            <person name="Grigoriev I.V."/>
            <person name="Cande W.Z."/>
            <person name="Fulton C."/>
            <person name="Rokhsar D.S."/>
            <person name="Dawson S.C."/>
        </authorList>
    </citation>
    <scope>NUCLEOTIDE SEQUENCE [LARGE SCALE GENOMIC DNA]</scope>
    <source>
        <strain evidence="8 9">NEG-M</strain>
    </source>
</reference>
<dbReference type="InterPro" id="IPR037185">
    <property type="entry name" value="EmrE-like"/>
</dbReference>
<keyword evidence="5 7" id="KW-0472">Membrane</keyword>
<evidence type="ECO:0000256" key="6">
    <source>
        <dbReference type="SAM" id="MobiDB-lite"/>
    </source>
</evidence>
<comment type="similarity">
    <text evidence="2">Belongs to the TMEM144 family.</text>
</comment>
<dbReference type="GO" id="GO:0015144">
    <property type="term" value="F:carbohydrate transmembrane transporter activity"/>
    <property type="evidence" value="ECO:0007669"/>
    <property type="project" value="InterPro"/>
</dbReference>
<evidence type="ECO:0000313" key="8">
    <source>
        <dbReference type="EMBL" id="EFC44068.1"/>
    </source>
</evidence>
<feature type="transmembrane region" description="Helical" evidence="7">
    <location>
        <begin position="257"/>
        <end position="282"/>
    </location>
</feature>
<dbReference type="InterPro" id="IPR012435">
    <property type="entry name" value="TMEM144"/>
</dbReference>
<dbReference type="GeneID" id="8847913"/>
<dbReference type="OrthoDB" id="426527at2759"/>
<dbReference type="Pfam" id="PF07857">
    <property type="entry name" value="TMEM144"/>
    <property type="match status" value="1"/>
</dbReference>